<sequence length="8" mass="930">MILQLELA</sequence>
<accession>A0A284QVH6</accession>
<gene>
    <name evidence="1" type="ORF">ARMOST_03762</name>
</gene>
<keyword evidence="2" id="KW-1185">Reference proteome</keyword>
<name>A0A284QVH6_ARMOS</name>
<dbReference type="EMBL" id="FUEG01000002">
    <property type="protein sequence ID" value="SJL00449.1"/>
    <property type="molecule type" value="Genomic_DNA"/>
</dbReference>
<evidence type="ECO:0000313" key="1">
    <source>
        <dbReference type="EMBL" id="SJL00449.1"/>
    </source>
</evidence>
<protein>
    <submittedName>
        <fullName evidence="1">Uncharacterized protein</fullName>
    </submittedName>
</protein>
<organism evidence="1 2">
    <name type="scientific">Armillaria ostoyae</name>
    <name type="common">Armillaria root rot fungus</name>
    <dbReference type="NCBI Taxonomy" id="47428"/>
    <lineage>
        <taxon>Eukaryota</taxon>
        <taxon>Fungi</taxon>
        <taxon>Dikarya</taxon>
        <taxon>Basidiomycota</taxon>
        <taxon>Agaricomycotina</taxon>
        <taxon>Agaricomycetes</taxon>
        <taxon>Agaricomycetidae</taxon>
        <taxon>Agaricales</taxon>
        <taxon>Marasmiineae</taxon>
        <taxon>Physalacriaceae</taxon>
        <taxon>Armillaria</taxon>
    </lineage>
</organism>
<evidence type="ECO:0000313" key="2">
    <source>
        <dbReference type="Proteomes" id="UP000219338"/>
    </source>
</evidence>
<proteinExistence type="predicted"/>
<dbReference type="Proteomes" id="UP000219338">
    <property type="component" value="Unassembled WGS sequence"/>
</dbReference>
<reference evidence="2" key="1">
    <citation type="journal article" date="2017" name="Nat. Ecol. Evol.">
        <title>Genome expansion and lineage-specific genetic innovations in the forest pathogenic fungi Armillaria.</title>
        <authorList>
            <person name="Sipos G."/>
            <person name="Prasanna A.N."/>
            <person name="Walter M.C."/>
            <person name="O'Connor E."/>
            <person name="Balint B."/>
            <person name="Krizsan K."/>
            <person name="Kiss B."/>
            <person name="Hess J."/>
            <person name="Varga T."/>
            <person name="Slot J."/>
            <person name="Riley R."/>
            <person name="Boka B."/>
            <person name="Rigling D."/>
            <person name="Barry K."/>
            <person name="Lee J."/>
            <person name="Mihaltcheva S."/>
            <person name="LaButti K."/>
            <person name="Lipzen A."/>
            <person name="Waldron R."/>
            <person name="Moloney N.M."/>
            <person name="Sperisen C."/>
            <person name="Kredics L."/>
            <person name="Vagvoelgyi C."/>
            <person name="Patrignani A."/>
            <person name="Fitzpatrick D."/>
            <person name="Nagy I."/>
            <person name="Doyle S."/>
            <person name="Anderson J.B."/>
            <person name="Grigoriev I.V."/>
            <person name="Gueldener U."/>
            <person name="Muensterkoetter M."/>
            <person name="Nagy L.G."/>
        </authorList>
    </citation>
    <scope>NUCLEOTIDE SEQUENCE [LARGE SCALE GENOMIC DNA]</scope>
    <source>
        <strain evidence="2">C18/9</strain>
    </source>
</reference>